<name>A0A3G5AAA6_9VIRU</name>
<sequence>MKTIRIIKPYATIGLDNDCKIYKAFFEEFYPDEYMIYISDSSIKLTKKEYIHIYISNTKYELTQMADVRLFMINHELFSQKDTDLEVLKNIDYVLCRTNISVEWANDIKKKYNLLYGIIYTKFTSLFPIIKVKKIYNLLLHSAGEHHWKQTDAIVQAWVTYPDLPSIVITCTSQCYDNIKTILRDKAIPKNMILYNKLLDAEKFNLIKNEVGIHLCPSIVEGYGHYINEARKVRSLVITSDYPPMNELVDEESGVLIKCSSFGKKKNGAVLCIIDKEQIYLGVMKTINLDLSTREKMVARSYKKFVEDTDFFNRVMRELMDSIRAKRP</sequence>
<dbReference type="SUPFAM" id="SSF53756">
    <property type="entry name" value="UDP-Glycosyltransferase/glycogen phosphorylase"/>
    <property type="match status" value="1"/>
</dbReference>
<gene>
    <name evidence="1" type="ORF">Hyperionvirus15_60</name>
</gene>
<accession>A0A3G5AAA6</accession>
<dbReference type="GO" id="GO:0016740">
    <property type="term" value="F:transferase activity"/>
    <property type="evidence" value="ECO:0007669"/>
    <property type="project" value="UniProtKB-KW"/>
</dbReference>
<dbReference type="EMBL" id="MK072397">
    <property type="protein sequence ID" value="AYV84022.1"/>
    <property type="molecule type" value="Genomic_DNA"/>
</dbReference>
<protein>
    <submittedName>
        <fullName evidence="1">Glycosyl transferase group 1 family protein</fullName>
    </submittedName>
</protein>
<dbReference type="Gene3D" id="3.40.50.2000">
    <property type="entry name" value="Glycogen Phosphorylase B"/>
    <property type="match status" value="1"/>
</dbReference>
<proteinExistence type="predicted"/>
<keyword evidence="1" id="KW-0808">Transferase</keyword>
<reference evidence="1" key="1">
    <citation type="submission" date="2018-10" db="EMBL/GenBank/DDBJ databases">
        <title>Hidden diversity of soil giant viruses.</title>
        <authorList>
            <person name="Schulz F."/>
            <person name="Alteio L."/>
            <person name="Goudeau D."/>
            <person name="Ryan E.M."/>
            <person name="Malmstrom R.R."/>
            <person name="Blanchard J."/>
            <person name="Woyke T."/>
        </authorList>
    </citation>
    <scope>NUCLEOTIDE SEQUENCE</scope>
    <source>
        <strain evidence="1">HYV1</strain>
    </source>
</reference>
<evidence type="ECO:0000313" key="1">
    <source>
        <dbReference type="EMBL" id="AYV84022.1"/>
    </source>
</evidence>
<organism evidence="1">
    <name type="scientific">Hyperionvirus sp</name>
    <dbReference type="NCBI Taxonomy" id="2487770"/>
    <lineage>
        <taxon>Viruses</taxon>
        <taxon>Varidnaviria</taxon>
        <taxon>Bamfordvirae</taxon>
        <taxon>Nucleocytoviricota</taxon>
        <taxon>Megaviricetes</taxon>
        <taxon>Imitervirales</taxon>
        <taxon>Mimiviridae</taxon>
        <taxon>Klosneuvirinae</taxon>
    </lineage>
</organism>